<dbReference type="InterPro" id="IPR036928">
    <property type="entry name" value="AS_sf"/>
</dbReference>
<gene>
    <name evidence="5" type="primary">FAAH2_1</name>
    <name evidence="5" type="ORF">OS493_009797</name>
</gene>
<dbReference type="Gene3D" id="3.90.1300.10">
    <property type="entry name" value="Amidase signature (AS) domain"/>
    <property type="match status" value="1"/>
</dbReference>
<dbReference type="EMBL" id="MU827305">
    <property type="protein sequence ID" value="KAJ7363635.1"/>
    <property type="molecule type" value="Genomic_DNA"/>
</dbReference>
<dbReference type="EC" id="3.5.1.99" evidence="5"/>
<dbReference type="PANTHER" id="PTHR43372:SF4">
    <property type="entry name" value="FATTY-ACID AMIDE HYDROLASE 2"/>
    <property type="match status" value="1"/>
</dbReference>
<dbReference type="GO" id="GO:0017064">
    <property type="term" value="F:fatty acid amide hydrolase activity"/>
    <property type="evidence" value="ECO:0007669"/>
    <property type="project" value="UniProtKB-EC"/>
</dbReference>
<dbReference type="AlphaFoldDB" id="A0A9W9YRH6"/>
<evidence type="ECO:0000259" key="4">
    <source>
        <dbReference type="Pfam" id="PF01425"/>
    </source>
</evidence>
<dbReference type="SUPFAM" id="SSF75304">
    <property type="entry name" value="Amidase signature (AS) enzymes"/>
    <property type="match status" value="1"/>
</dbReference>
<dbReference type="InterPro" id="IPR052739">
    <property type="entry name" value="FAAH2"/>
</dbReference>
<dbReference type="PROSITE" id="PS00571">
    <property type="entry name" value="AMIDASES"/>
    <property type="match status" value="1"/>
</dbReference>
<evidence type="ECO:0000313" key="5">
    <source>
        <dbReference type="EMBL" id="KAJ7363635.1"/>
    </source>
</evidence>
<evidence type="ECO:0000313" key="6">
    <source>
        <dbReference type="Proteomes" id="UP001163046"/>
    </source>
</evidence>
<dbReference type="InterPro" id="IPR023631">
    <property type="entry name" value="Amidase_dom"/>
</dbReference>
<evidence type="ECO:0000256" key="1">
    <source>
        <dbReference type="ARBA" id="ARBA00009199"/>
    </source>
</evidence>
<dbReference type="InterPro" id="IPR020556">
    <property type="entry name" value="Amidase_CS"/>
</dbReference>
<feature type="signal peptide" evidence="3">
    <location>
        <begin position="1"/>
        <end position="20"/>
    </location>
</feature>
<accession>A0A9W9YRH6</accession>
<keyword evidence="6" id="KW-1185">Reference proteome</keyword>
<proteinExistence type="inferred from homology"/>
<dbReference type="PIRSF" id="PIRSF001221">
    <property type="entry name" value="Amidase_fungi"/>
    <property type="match status" value="1"/>
</dbReference>
<reference evidence="5" key="1">
    <citation type="submission" date="2023-01" db="EMBL/GenBank/DDBJ databases">
        <title>Genome assembly of the deep-sea coral Lophelia pertusa.</title>
        <authorList>
            <person name="Herrera S."/>
            <person name="Cordes E."/>
        </authorList>
    </citation>
    <scope>NUCLEOTIDE SEQUENCE</scope>
    <source>
        <strain evidence="5">USNM1676648</strain>
        <tissue evidence="5">Polyp</tissue>
    </source>
</reference>
<feature type="active site" description="Acyl-ester intermediate" evidence="2">
    <location>
        <position position="235"/>
    </location>
</feature>
<dbReference type="GO" id="GO:0012505">
    <property type="term" value="C:endomembrane system"/>
    <property type="evidence" value="ECO:0007669"/>
    <property type="project" value="TreeGrafter"/>
</dbReference>
<comment type="similarity">
    <text evidence="1">Belongs to the amidase family.</text>
</comment>
<dbReference type="Pfam" id="PF01425">
    <property type="entry name" value="Amidase"/>
    <property type="match status" value="1"/>
</dbReference>
<dbReference type="OrthoDB" id="6428749at2759"/>
<organism evidence="5 6">
    <name type="scientific">Desmophyllum pertusum</name>
    <dbReference type="NCBI Taxonomy" id="174260"/>
    <lineage>
        <taxon>Eukaryota</taxon>
        <taxon>Metazoa</taxon>
        <taxon>Cnidaria</taxon>
        <taxon>Anthozoa</taxon>
        <taxon>Hexacorallia</taxon>
        <taxon>Scleractinia</taxon>
        <taxon>Caryophylliina</taxon>
        <taxon>Caryophylliidae</taxon>
        <taxon>Desmophyllum</taxon>
    </lineage>
</organism>
<feature type="active site" description="Charge relay system" evidence="2">
    <location>
        <position position="136"/>
    </location>
</feature>
<keyword evidence="3" id="KW-0732">Signal</keyword>
<sequence length="547" mass="60397">MGLIKIFLSLFSLVFKALESVGILWDFRLRLSEYIYGKHGATVRGPSNRVLKLPACVIVQRIKQRELTCEGIIQAFIDRIHEVNPLLNAVVGDRFEEALDEAKHIDKILDSCDESNEEERSVLLNKPLLGVPITVKESLACKGFPNSAGLVDRKDTIASKDARVVENLRNAGAIPIAVTNCSELCMWWETANNVYGRTNNPYDTSKIAGGSSGGEGAIISAAGSVCGIGSDVGGSVRMPAFFNGIFGHKPSPSIVPNQGHFPQGISKAFDEYLSMGPLCRYADDLIPMLKAMAGPRAYELHLDEKVDLSSLKVYTLDMEYPLLTSPVDPELLKGLKQVCTFLQERFDATVQDAHMTLFRYSPLIWSAMVLSAENNRIISQFLNSEPEAVAMNPFVEMFKYFLGYSKYHYVTLAVAGFEHLRAPLPNCLPDVASNFVQMGIKLREQIQTLLGDDGILLYPPHPNTALTHHRPSLAPLNFSYTSIFNVLHLPVTQCPLGLDKNGLPLGIQIVAGRNNDRLSIAVARELERQFGGWSAWYPGKISDKKKA</sequence>
<name>A0A9W9YRH6_9CNID</name>
<evidence type="ECO:0000256" key="2">
    <source>
        <dbReference type="PIRSR" id="PIRSR001221-1"/>
    </source>
</evidence>
<dbReference type="Proteomes" id="UP001163046">
    <property type="component" value="Unassembled WGS sequence"/>
</dbReference>
<feature type="domain" description="Amidase" evidence="4">
    <location>
        <begin position="72"/>
        <end position="517"/>
    </location>
</feature>
<evidence type="ECO:0000256" key="3">
    <source>
        <dbReference type="SAM" id="SignalP"/>
    </source>
</evidence>
<comment type="caution">
    <text evidence="5">The sequence shown here is derived from an EMBL/GenBank/DDBJ whole genome shotgun (WGS) entry which is preliminary data.</text>
</comment>
<keyword evidence="5" id="KW-0378">Hydrolase</keyword>
<dbReference type="PANTHER" id="PTHR43372">
    <property type="entry name" value="FATTY-ACID AMIDE HYDROLASE"/>
    <property type="match status" value="1"/>
</dbReference>
<feature type="active site" description="Charge relay system" evidence="2">
    <location>
        <position position="211"/>
    </location>
</feature>
<protein>
    <submittedName>
        <fullName evidence="5">Fatty-acid amide hydrolase 2</fullName>
        <ecNumber evidence="5">3.5.1.99</ecNumber>
    </submittedName>
</protein>
<feature type="chain" id="PRO_5040758819" evidence="3">
    <location>
        <begin position="21"/>
        <end position="547"/>
    </location>
</feature>